<keyword evidence="2" id="KW-1185">Reference proteome</keyword>
<proteinExistence type="predicted"/>
<dbReference type="InterPro" id="IPR016024">
    <property type="entry name" value="ARM-type_fold"/>
</dbReference>
<dbReference type="Gene3D" id="1.25.10.10">
    <property type="entry name" value="Leucine-rich Repeat Variant"/>
    <property type="match status" value="1"/>
</dbReference>
<dbReference type="AlphaFoldDB" id="A0AAD8BJN2"/>
<gene>
    <name evidence="1" type="ORF">Bpfe_015832</name>
</gene>
<name>A0AAD8BJN2_BIOPF</name>
<accession>A0AAD8BJN2</accession>
<feature type="non-terminal residue" evidence="1">
    <location>
        <position position="87"/>
    </location>
</feature>
<sequence length="87" mass="9388">ASQDYFRSVGGIEILQDLLINDTCPPPALCSALLCLACAVHQNVASQNLTLTEDMMSLIHLYFSQQDCNSNILKAAAFLLACLIDGN</sequence>
<protein>
    <submittedName>
        <fullName evidence="1">Telomere repeats-binding bouquet formation protein 1</fullName>
    </submittedName>
</protein>
<comment type="caution">
    <text evidence="1">The sequence shown here is derived from an EMBL/GenBank/DDBJ whole genome shotgun (WGS) entry which is preliminary data.</text>
</comment>
<dbReference type="Proteomes" id="UP001233172">
    <property type="component" value="Unassembled WGS sequence"/>
</dbReference>
<dbReference type="EMBL" id="JASAOG010000075">
    <property type="protein sequence ID" value="KAK0054735.1"/>
    <property type="molecule type" value="Genomic_DNA"/>
</dbReference>
<reference evidence="1" key="1">
    <citation type="journal article" date="2023" name="PLoS Negl. Trop. Dis.">
        <title>A genome sequence for Biomphalaria pfeifferi, the major vector snail for the human-infecting parasite Schistosoma mansoni.</title>
        <authorList>
            <person name="Bu L."/>
            <person name="Lu L."/>
            <person name="Laidemitt M.R."/>
            <person name="Zhang S.M."/>
            <person name="Mutuku M."/>
            <person name="Mkoji G."/>
            <person name="Steinauer M."/>
            <person name="Loker E.S."/>
        </authorList>
    </citation>
    <scope>NUCLEOTIDE SEQUENCE</scope>
    <source>
        <strain evidence="1">KasaAsao</strain>
    </source>
</reference>
<evidence type="ECO:0000313" key="1">
    <source>
        <dbReference type="EMBL" id="KAK0054735.1"/>
    </source>
</evidence>
<reference evidence="1" key="2">
    <citation type="submission" date="2023-04" db="EMBL/GenBank/DDBJ databases">
        <authorList>
            <person name="Bu L."/>
            <person name="Lu L."/>
            <person name="Laidemitt M.R."/>
            <person name="Zhang S.M."/>
            <person name="Mutuku M."/>
            <person name="Mkoji G."/>
            <person name="Steinauer M."/>
            <person name="Loker E.S."/>
        </authorList>
    </citation>
    <scope>NUCLEOTIDE SEQUENCE</scope>
    <source>
        <strain evidence="1">KasaAsao</strain>
        <tissue evidence="1">Whole Snail</tissue>
    </source>
</reference>
<dbReference type="InterPro" id="IPR011989">
    <property type="entry name" value="ARM-like"/>
</dbReference>
<feature type="non-terminal residue" evidence="1">
    <location>
        <position position="1"/>
    </location>
</feature>
<dbReference type="SUPFAM" id="SSF48371">
    <property type="entry name" value="ARM repeat"/>
    <property type="match status" value="1"/>
</dbReference>
<organism evidence="1 2">
    <name type="scientific">Biomphalaria pfeifferi</name>
    <name type="common">Bloodfluke planorb</name>
    <name type="synonym">Freshwater snail</name>
    <dbReference type="NCBI Taxonomy" id="112525"/>
    <lineage>
        <taxon>Eukaryota</taxon>
        <taxon>Metazoa</taxon>
        <taxon>Spiralia</taxon>
        <taxon>Lophotrochozoa</taxon>
        <taxon>Mollusca</taxon>
        <taxon>Gastropoda</taxon>
        <taxon>Heterobranchia</taxon>
        <taxon>Euthyneura</taxon>
        <taxon>Panpulmonata</taxon>
        <taxon>Hygrophila</taxon>
        <taxon>Lymnaeoidea</taxon>
        <taxon>Planorbidae</taxon>
        <taxon>Biomphalaria</taxon>
    </lineage>
</organism>
<evidence type="ECO:0000313" key="2">
    <source>
        <dbReference type="Proteomes" id="UP001233172"/>
    </source>
</evidence>